<dbReference type="AlphaFoldDB" id="A0A4P8XLC6"/>
<dbReference type="InterPro" id="IPR001478">
    <property type="entry name" value="PDZ"/>
</dbReference>
<dbReference type="EMBL" id="CP040396">
    <property type="protein sequence ID" value="QCT03268.1"/>
    <property type="molecule type" value="Genomic_DNA"/>
</dbReference>
<keyword evidence="2" id="KW-1133">Transmembrane helix</keyword>
<evidence type="ECO:0000313" key="5">
    <source>
        <dbReference type="Proteomes" id="UP000300879"/>
    </source>
</evidence>
<dbReference type="Pfam" id="PF13180">
    <property type="entry name" value="PDZ_2"/>
    <property type="match status" value="1"/>
</dbReference>
<evidence type="ECO:0000313" key="4">
    <source>
        <dbReference type="EMBL" id="QCT03268.1"/>
    </source>
</evidence>
<dbReference type="InterPro" id="IPR014721">
    <property type="entry name" value="Ribsml_uS5_D2-typ_fold_subgr"/>
</dbReference>
<dbReference type="PANTHER" id="PTHR10046">
    <property type="entry name" value="ATP DEPENDENT LON PROTEASE FAMILY MEMBER"/>
    <property type="match status" value="1"/>
</dbReference>
<dbReference type="OrthoDB" id="2356897at2"/>
<comment type="similarity">
    <text evidence="1">Belongs to the peptidase S16 family.</text>
</comment>
<dbReference type="EC" id="3.4.21.53" evidence="1"/>
<dbReference type="RefSeq" id="WP_138226167.1">
    <property type="nucleotide sequence ID" value="NZ_CP040396.1"/>
</dbReference>
<organism evidence="4 5">
    <name type="scientific">Paenibacillus algicola</name>
    <dbReference type="NCBI Taxonomy" id="2565926"/>
    <lineage>
        <taxon>Bacteria</taxon>
        <taxon>Bacillati</taxon>
        <taxon>Bacillota</taxon>
        <taxon>Bacilli</taxon>
        <taxon>Bacillales</taxon>
        <taxon>Paenibacillaceae</taxon>
        <taxon>Paenibacillus</taxon>
    </lineage>
</organism>
<feature type="domain" description="Lon proteolytic" evidence="3">
    <location>
        <begin position="238"/>
        <end position="342"/>
    </location>
</feature>
<reference evidence="4 5" key="1">
    <citation type="submission" date="2019-05" db="EMBL/GenBank/DDBJ databases">
        <authorList>
            <person name="Chen C."/>
        </authorList>
    </citation>
    <scope>NUCLEOTIDE SEQUENCE [LARGE SCALE GENOMIC DNA]</scope>
    <source>
        <strain evidence="4 5">HB172198</strain>
    </source>
</reference>
<keyword evidence="1" id="KW-0378">Hydrolase</keyword>
<keyword evidence="1" id="KW-0645">Protease</keyword>
<dbReference type="InterPro" id="IPR027065">
    <property type="entry name" value="Lon_Prtase"/>
</dbReference>
<keyword evidence="1" id="KW-0720">Serine protease</keyword>
<dbReference type="SUPFAM" id="SSF50156">
    <property type="entry name" value="PDZ domain-like"/>
    <property type="match status" value="1"/>
</dbReference>
<keyword evidence="5" id="KW-1185">Reference proteome</keyword>
<dbReference type="SUPFAM" id="SSF54211">
    <property type="entry name" value="Ribosomal protein S5 domain 2-like"/>
    <property type="match status" value="1"/>
</dbReference>
<evidence type="ECO:0000256" key="1">
    <source>
        <dbReference type="PROSITE-ProRule" id="PRU01122"/>
    </source>
</evidence>
<dbReference type="InterPro" id="IPR020568">
    <property type="entry name" value="Ribosomal_Su5_D2-typ_SF"/>
</dbReference>
<feature type="transmembrane region" description="Helical" evidence="2">
    <location>
        <begin position="12"/>
        <end position="30"/>
    </location>
</feature>
<evidence type="ECO:0000256" key="2">
    <source>
        <dbReference type="SAM" id="Phobius"/>
    </source>
</evidence>
<sequence length="350" mass="37894">MNRTRNSSGMRVAAYLLLVAVMVYVIVYMPTPYMIYQPGSAEEIKPMISVNGGDSEEQGAFMLTTVSASYANIALLAWSAVNPNSEVVQKEQKLGDQSKEEYSATQIYYMNTSQSLAVEAAYTAAGIPYNIVPDYMFIRSVPDTYGSEAYFRPGDKLMKVNGTAVYDHEALTEIIRTLQAGDRIQVQLERSGKPLDVTLPLVEITDSATGEKRPGLGVLIATMQTIQPDHPDHKVAFSATNIGGPSAGLMFTMEIYNQLTPGDLTKGYVAAGTGTITKEGTVGPIGGIVHKIVAADREGAEIFFVPRQNFEDARARADQIGTDMKLVPVEKLQDALDYMESLPLKAAAGA</sequence>
<name>A0A4P8XLC6_9BACL</name>
<protein>
    <recommendedName>
        <fullName evidence="1">endopeptidase La</fullName>
        <ecNumber evidence="1">3.4.21.53</ecNumber>
    </recommendedName>
</protein>
<dbReference type="GO" id="GO:0006508">
    <property type="term" value="P:proteolysis"/>
    <property type="evidence" value="ECO:0007669"/>
    <property type="project" value="UniProtKB-KW"/>
</dbReference>
<dbReference type="NCBIfam" id="NF041438">
    <property type="entry name" value="SepM_fam_S16"/>
    <property type="match status" value="1"/>
</dbReference>
<dbReference type="InterPro" id="IPR008269">
    <property type="entry name" value="Lon_proteolytic"/>
</dbReference>
<evidence type="ECO:0000259" key="3">
    <source>
        <dbReference type="PROSITE" id="PS51786"/>
    </source>
</evidence>
<dbReference type="GO" id="GO:0005524">
    <property type="term" value="F:ATP binding"/>
    <property type="evidence" value="ECO:0007669"/>
    <property type="project" value="InterPro"/>
</dbReference>
<gene>
    <name evidence="4" type="ORF">E6C60_2556</name>
</gene>
<accession>A0A4P8XLC6</accession>
<dbReference type="Gene3D" id="3.30.230.10">
    <property type="match status" value="1"/>
</dbReference>
<dbReference type="KEGG" id="palo:E6C60_2556"/>
<proteinExistence type="inferred from homology"/>
<feature type="active site" evidence="1">
    <location>
        <position position="246"/>
    </location>
</feature>
<dbReference type="InterPro" id="IPR036034">
    <property type="entry name" value="PDZ_sf"/>
</dbReference>
<dbReference type="GO" id="GO:0004252">
    <property type="term" value="F:serine-type endopeptidase activity"/>
    <property type="evidence" value="ECO:0007669"/>
    <property type="project" value="UniProtKB-UniRule"/>
</dbReference>
<dbReference type="GO" id="GO:0030163">
    <property type="term" value="P:protein catabolic process"/>
    <property type="evidence" value="ECO:0007669"/>
    <property type="project" value="InterPro"/>
</dbReference>
<keyword evidence="2" id="KW-0472">Membrane</keyword>
<dbReference type="Proteomes" id="UP000300879">
    <property type="component" value="Chromosome"/>
</dbReference>
<dbReference type="GO" id="GO:0004176">
    <property type="term" value="F:ATP-dependent peptidase activity"/>
    <property type="evidence" value="ECO:0007669"/>
    <property type="project" value="UniProtKB-UniRule"/>
</dbReference>
<comment type="catalytic activity">
    <reaction evidence="1">
        <text>Hydrolysis of proteins in presence of ATP.</text>
        <dbReference type="EC" id="3.4.21.53"/>
    </reaction>
</comment>
<dbReference type="PROSITE" id="PS51786">
    <property type="entry name" value="LON_PROTEOLYTIC"/>
    <property type="match status" value="1"/>
</dbReference>
<keyword evidence="2" id="KW-0812">Transmembrane</keyword>
<feature type="active site" evidence="1">
    <location>
        <position position="291"/>
    </location>
</feature>
<dbReference type="Pfam" id="PF05362">
    <property type="entry name" value="Lon_C"/>
    <property type="match status" value="1"/>
</dbReference>
<dbReference type="Gene3D" id="2.30.42.10">
    <property type="match status" value="1"/>
</dbReference>